<dbReference type="InterPro" id="IPR024523">
    <property type="entry name" value="DUF3793"/>
</dbReference>
<evidence type="ECO:0008006" key="3">
    <source>
        <dbReference type="Google" id="ProtNLM"/>
    </source>
</evidence>
<dbReference type="Pfam" id="PF12672">
    <property type="entry name" value="DUF3793"/>
    <property type="match status" value="1"/>
</dbReference>
<proteinExistence type="predicted"/>
<organism evidence="1 2">
    <name type="scientific">Lachnospira multipara</name>
    <dbReference type="NCBI Taxonomy" id="28051"/>
    <lineage>
        <taxon>Bacteria</taxon>
        <taxon>Bacillati</taxon>
        <taxon>Bacillota</taxon>
        <taxon>Clostridia</taxon>
        <taxon>Lachnospirales</taxon>
        <taxon>Lachnospiraceae</taxon>
        <taxon>Lachnospira</taxon>
    </lineage>
</organism>
<reference evidence="1 2" key="1">
    <citation type="submission" date="2016-10" db="EMBL/GenBank/DDBJ databases">
        <authorList>
            <person name="de Groot N.N."/>
        </authorList>
    </citation>
    <scope>NUCLEOTIDE SEQUENCE [LARGE SCALE GENOMIC DNA]</scope>
    <source>
        <strain evidence="1 2">D15d</strain>
    </source>
</reference>
<keyword evidence="2" id="KW-1185">Reference proteome</keyword>
<sequence length="209" mass="24307">MEDILELRRWVDNKIEMDLIRECAPTLAGLKTANLFNYKFDDLTNMHKELARINELLNVKGVYVRILRTSMTRALLYVYRPVRLAKDLTNPLAVSLLKKEGYGDYIKKTSPRECSMIEICEKAIYFLTRRVNESECFPHEIGLFLGYPAVDVKGFIEQKGQNCKCCGFWKVYGDEESSKLKFEQYKKCIEVYKKVFLQGRSLCQLTVSA</sequence>
<dbReference type="RefSeq" id="WP_181022465.1">
    <property type="nucleotide sequence ID" value="NZ_FNUL01000002.1"/>
</dbReference>
<accession>A0A1H5SDR6</accession>
<dbReference type="Proteomes" id="UP000236726">
    <property type="component" value="Unassembled WGS sequence"/>
</dbReference>
<evidence type="ECO:0000313" key="2">
    <source>
        <dbReference type="Proteomes" id="UP000236726"/>
    </source>
</evidence>
<gene>
    <name evidence="1" type="ORF">SAMN05216537_102187</name>
</gene>
<name>A0A1H5SDR6_9FIRM</name>
<dbReference type="AlphaFoldDB" id="A0A1H5SDR6"/>
<evidence type="ECO:0000313" key="1">
    <source>
        <dbReference type="EMBL" id="SEF48635.1"/>
    </source>
</evidence>
<protein>
    <recommendedName>
        <fullName evidence="3">DUF3793 family protein</fullName>
    </recommendedName>
</protein>
<dbReference type="EMBL" id="FNUL01000002">
    <property type="protein sequence ID" value="SEF48635.1"/>
    <property type="molecule type" value="Genomic_DNA"/>
</dbReference>